<dbReference type="PANTHER" id="PTHR11846">
    <property type="entry name" value="ADENYLOSUCCINATE SYNTHETASE"/>
    <property type="match status" value="1"/>
</dbReference>
<dbReference type="GO" id="GO:0005525">
    <property type="term" value="F:GTP binding"/>
    <property type="evidence" value="ECO:0007669"/>
    <property type="project" value="UniProtKB-UniRule"/>
</dbReference>
<evidence type="ECO:0000313" key="13">
    <source>
        <dbReference type="WBParaSite" id="ASIM_0001857401-mRNA-1"/>
    </source>
</evidence>
<comment type="catalytic activity">
    <reaction evidence="8 10">
        <text>IMP + L-aspartate + GTP = N(6)-(1,2-dicarboxyethyl)-AMP + GDP + phosphate + 2 H(+)</text>
        <dbReference type="Rhea" id="RHEA:15753"/>
        <dbReference type="ChEBI" id="CHEBI:15378"/>
        <dbReference type="ChEBI" id="CHEBI:29991"/>
        <dbReference type="ChEBI" id="CHEBI:37565"/>
        <dbReference type="ChEBI" id="CHEBI:43474"/>
        <dbReference type="ChEBI" id="CHEBI:57567"/>
        <dbReference type="ChEBI" id="CHEBI:58053"/>
        <dbReference type="ChEBI" id="CHEBI:58189"/>
        <dbReference type="EC" id="6.3.4.4"/>
    </reaction>
</comment>
<dbReference type="SMART" id="SM00788">
    <property type="entry name" value="Adenylsucc_synt"/>
    <property type="match status" value="1"/>
</dbReference>
<dbReference type="InterPro" id="IPR042109">
    <property type="entry name" value="Adenylosuccinate_synth_dom1"/>
</dbReference>
<evidence type="ECO:0000313" key="11">
    <source>
        <dbReference type="EMBL" id="VDK62397.1"/>
    </source>
</evidence>
<evidence type="ECO:0000256" key="3">
    <source>
        <dbReference type="ARBA" id="ARBA00022723"/>
    </source>
</evidence>
<reference evidence="11 12" key="2">
    <citation type="submission" date="2018-11" db="EMBL/GenBank/DDBJ databases">
        <authorList>
            <consortium name="Pathogen Informatics"/>
        </authorList>
    </citation>
    <scope>NUCLEOTIDE SEQUENCE [LARGE SCALE GENOMIC DNA]</scope>
</reference>
<evidence type="ECO:0000256" key="8">
    <source>
        <dbReference type="HAMAP-Rule" id="MF_03125"/>
    </source>
</evidence>
<evidence type="ECO:0000256" key="6">
    <source>
        <dbReference type="ARBA" id="ARBA00022842"/>
    </source>
</evidence>
<comment type="pathway">
    <text evidence="8 10">Purine metabolism; AMP biosynthesis via de novo pathway; AMP from IMP: step 1/2.</text>
</comment>
<feature type="binding site" evidence="8">
    <location>
        <position position="50"/>
    </location>
    <ligand>
        <name>Mg(2+)</name>
        <dbReference type="ChEBI" id="CHEBI:18420"/>
    </ligand>
</feature>
<keyword evidence="6 8" id="KW-0460">Magnesium</keyword>
<dbReference type="GO" id="GO:0000287">
    <property type="term" value="F:magnesium ion binding"/>
    <property type="evidence" value="ECO:0007669"/>
    <property type="project" value="UniProtKB-UniRule"/>
</dbReference>
<feature type="binding site" evidence="8">
    <location>
        <position position="153"/>
    </location>
    <ligand>
        <name>IMP</name>
        <dbReference type="ChEBI" id="CHEBI:58053"/>
        <note>ligand shared between dimeric partners</note>
    </ligand>
</feature>
<keyword evidence="5 8" id="KW-0658">Purine biosynthesis</keyword>
<dbReference type="InterPro" id="IPR018220">
    <property type="entry name" value="Adenylosuccin_syn_GTP-bd"/>
</dbReference>
<name>A0A0M3KC75_ANISI</name>
<keyword evidence="2 8" id="KW-0436">Ligase</keyword>
<dbReference type="GO" id="GO:0004019">
    <property type="term" value="F:adenylosuccinate synthase activity"/>
    <property type="evidence" value="ECO:0007669"/>
    <property type="project" value="UniProtKB-UniRule"/>
</dbReference>
<dbReference type="EC" id="6.3.4.4" evidence="8 10"/>
<dbReference type="Proteomes" id="UP000267096">
    <property type="component" value="Unassembled WGS sequence"/>
</dbReference>
<evidence type="ECO:0000256" key="2">
    <source>
        <dbReference type="ARBA" id="ARBA00022598"/>
    </source>
</evidence>
<dbReference type="PROSITE" id="PS00513">
    <property type="entry name" value="ADENYLOSUCCIN_SYN_2"/>
    <property type="match status" value="1"/>
</dbReference>
<dbReference type="InterPro" id="IPR033128">
    <property type="entry name" value="Adenylosuccin_syn_Lys_AS"/>
</dbReference>
<dbReference type="GO" id="GO:0046040">
    <property type="term" value="P:IMP metabolic process"/>
    <property type="evidence" value="ECO:0007669"/>
    <property type="project" value="TreeGrafter"/>
</dbReference>
<gene>
    <name evidence="11" type="ORF">ASIM_LOCUS17973</name>
</gene>
<dbReference type="Pfam" id="PF00709">
    <property type="entry name" value="Adenylsucc_synt"/>
    <property type="match status" value="1"/>
</dbReference>
<evidence type="ECO:0000313" key="12">
    <source>
        <dbReference type="Proteomes" id="UP000267096"/>
    </source>
</evidence>
<comment type="subunit">
    <text evidence="1 8">Homodimer.</text>
</comment>
<dbReference type="HAMAP" id="MF_00011">
    <property type="entry name" value="Adenylosucc_synth"/>
    <property type="match status" value="1"/>
</dbReference>
<feature type="active site" description="Proton acceptor" evidence="8">
    <location>
        <position position="21"/>
    </location>
</feature>
<evidence type="ECO:0000256" key="4">
    <source>
        <dbReference type="ARBA" id="ARBA00022741"/>
    </source>
</evidence>
<accession>A0A0M3KC75</accession>
<feature type="binding site" evidence="8">
    <location>
        <begin position="21"/>
        <end position="24"/>
    </location>
    <ligand>
        <name>IMP</name>
        <dbReference type="ChEBI" id="CHEBI:58053"/>
    </ligand>
</feature>
<comment type="caution">
    <text evidence="8">Lacks conserved residue(s) required for the propagation of feature annotation.</text>
</comment>
<dbReference type="Gene3D" id="3.40.440.10">
    <property type="entry name" value="Adenylosuccinate Synthetase, subunit A, domain 1"/>
    <property type="match status" value="1"/>
</dbReference>
<proteinExistence type="inferred from homology"/>
<dbReference type="GO" id="GO:0005737">
    <property type="term" value="C:cytoplasm"/>
    <property type="evidence" value="ECO:0007669"/>
    <property type="project" value="UniProtKB-SubCell"/>
</dbReference>
<protein>
    <recommendedName>
        <fullName evidence="8 10">Adenylosuccinate synthetase</fullName>
        <shortName evidence="8">AMPSase</shortName>
        <shortName evidence="8">AdSS</shortName>
        <ecNumber evidence="8 10">6.3.4.4</ecNumber>
    </recommendedName>
    <alternativeName>
        <fullName evidence="8">IMP--aspartate ligase</fullName>
    </alternativeName>
</protein>
<feature type="binding site" evidence="8">
    <location>
        <begin position="48"/>
        <end position="51"/>
    </location>
    <ligand>
        <name>IMP</name>
        <dbReference type="ChEBI" id="CHEBI:58053"/>
    </ligand>
</feature>
<keyword evidence="12" id="KW-1185">Reference proteome</keyword>
<feature type="binding site" evidence="8">
    <location>
        <position position="21"/>
    </location>
    <ligand>
        <name>Mg(2+)</name>
        <dbReference type="ChEBI" id="CHEBI:18420"/>
    </ligand>
</feature>
<keyword evidence="8" id="KW-0963">Cytoplasm</keyword>
<dbReference type="OrthoDB" id="10265645at2759"/>
<dbReference type="SUPFAM" id="SSF52540">
    <property type="entry name" value="P-loop containing nucleoside triphosphate hydrolases"/>
    <property type="match status" value="1"/>
</dbReference>
<comment type="cofactor">
    <cofactor evidence="8">
        <name>Mg(2+)</name>
        <dbReference type="ChEBI" id="CHEBI:18420"/>
    </cofactor>
    <text evidence="8">Binds 1 Mg(2+) ion per subunit.</text>
</comment>
<evidence type="ECO:0000256" key="9">
    <source>
        <dbReference type="PROSITE-ProRule" id="PRU10134"/>
    </source>
</evidence>
<evidence type="ECO:0000256" key="1">
    <source>
        <dbReference type="ARBA" id="ARBA00011738"/>
    </source>
</evidence>
<feature type="binding site" evidence="8">
    <location>
        <begin position="20"/>
        <end position="26"/>
    </location>
    <ligand>
        <name>GTP</name>
        <dbReference type="ChEBI" id="CHEBI:37565"/>
    </ligand>
</feature>
<organism evidence="13">
    <name type="scientific">Anisakis simplex</name>
    <name type="common">Herring worm</name>
    <dbReference type="NCBI Taxonomy" id="6269"/>
    <lineage>
        <taxon>Eukaryota</taxon>
        <taxon>Metazoa</taxon>
        <taxon>Ecdysozoa</taxon>
        <taxon>Nematoda</taxon>
        <taxon>Chromadorea</taxon>
        <taxon>Rhabditida</taxon>
        <taxon>Spirurina</taxon>
        <taxon>Ascaridomorpha</taxon>
        <taxon>Ascaridoidea</taxon>
        <taxon>Anisakidae</taxon>
        <taxon>Anisakis</taxon>
        <taxon>Anisakis simplex complex</taxon>
    </lineage>
</organism>
<evidence type="ECO:0000256" key="7">
    <source>
        <dbReference type="ARBA" id="ARBA00023134"/>
    </source>
</evidence>
<feature type="binding site" evidence="8">
    <location>
        <position position="139"/>
    </location>
    <ligand>
        <name>IMP</name>
        <dbReference type="ChEBI" id="CHEBI:58053"/>
    </ligand>
</feature>
<evidence type="ECO:0000256" key="5">
    <source>
        <dbReference type="ARBA" id="ARBA00022755"/>
    </source>
</evidence>
<dbReference type="PROSITE" id="PS01266">
    <property type="entry name" value="ADENYLOSUCCIN_SYN_1"/>
    <property type="match status" value="1"/>
</dbReference>
<keyword evidence="3 8" id="KW-0479">Metal-binding</keyword>
<keyword evidence="7 8" id="KW-0342">GTP-binding</keyword>
<reference evidence="13" key="1">
    <citation type="submission" date="2017-02" db="UniProtKB">
        <authorList>
            <consortium name="WormBaseParasite"/>
        </authorList>
    </citation>
    <scope>IDENTIFICATION</scope>
</reference>
<dbReference type="AlphaFoldDB" id="A0A0M3KC75"/>
<comment type="function">
    <text evidence="10">Plays an important role in the de novo pathway of purine nucleotide biosynthesis.</text>
</comment>
<feature type="active site" description="Proton donor" evidence="8">
    <location>
        <position position="51"/>
    </location>
</feature>
<comment type="function">
    <text evidence="8">Plays an important role in the de novo pathway and in the salvage pathway of purine nucleotide biosynthesis. Catalyzes the first commited step in the biosynthesis of AMP from IMP.</text>
</comment>
<dbReference type="InterPro" id="IPR027417">
    <property type="entry name" value="P-loop_NTPase"/>
</dbReference>
<feature type="active site" evidence="9">
    <location>
        <position position="150"/>
    </location>
</feature>
<dbReference type="InterPro" id="IPR001114">
    <property type="entry name" value="Adenylosuccinate_synthetase"/>
</dbReference>
<dbReference type="WBParaSite" id="ASIM_0001857401-mRNA-1">
    <property type="protein sequence ID" value="ASIM_0001857401-mRNA-1"/>
    <property type="gene ID" value="ASIM_0001857401"/>
</dbReference>
<feature type="binding site" evidence="8">
    <location>
        <begin position="50"/>
        <end position="52"/>
    </location>
    <ligand>
        <name>GTP</name>
        <dbReference type="ChEBI" id="CHEBI:37565"/>
    </ligand>
</feature>
<dbReference type="UniPathway" id="UPA00075">
    <property type="reaction ID" value="UER00335"/>
</dbReference>
<dbReference type="PANTHER" id="PTHR11846:SF0">
    <property type="entry name" value="ADENYLOSUCCINATE SYNTHETASE"/>
    <property type="match status" value="1"/>
</dbReference>
<comment type="similarity">
    <text evidence="8 10">Belongs to the adenylosuccinate synthetase family.</text>
</comment>
<comment type="subcellular location">
    <subcellularLocation>
        <location evidence="8">Cytoplasm</location>
    </subcellularLocation>
</comment>
<sequence length="208" mass="23203">MVVCAADKAPVTVLLGAQWGDEGKGKIIDYLIAKDKVQVTARCQGGNNAGHTVVANGRKYDFHLLPSGIISENCFNIVGNGVVVNLDSFFSELEHNKILELPGWEKRIMISEHAHIVFGVHAQVDGRQEDARENKIGTTNRGIGPTYSSKCFRNGIRIGDLLGDFEKFASKYRQLVEYYRKQFPSINIDMDTELGAFKVDNFEFLFSN</sequence>
<dbReference type="EMBL" id="UYRR01034828">
    <property type="protein sequence ID" value="VDK62397.1"/>
    <property type="molecule type" value="Genomic_DNA"/>
</dbReference>
<evidence type="ECO:0000256" key="10">
    <source>
        <dbReference type="RuleBase" id="RU000520"/>
    </source>
</evidence>
<dbReference type="GO" id="GO:0044208">
    <property type="term" value="P:'de novo' AMP biosynthetic process"/>
    <property type="evidence" value="ECO:0007669"/>
    <property type="project" value="UniProtKB-UniRule"/>
</dbReference>
<keyword evidence="4 8" id="KW-0547">Nucleotide-binding</keyword>